<dbReference type="InterPro" id="IPR011706">
    <property type="entry name" value="Cu-oxidase_C"/>
</dbReference>
<keyword evidence="3 7" id="KW-0732">Signal</keyword>
<keyword evidence="12" id="KW-1185">Reference proteome</keyword>
<dbReference type="GO" id="GO:0016491">
    <property type="term" value="F:oxidoreductase activity"/>
    <property type="evidence" value="ECO:0007669"/>
    <property type="project" value="UniProtKB-KW"/>
</dbReference>
<dbReference type="Proteomes" id="UP000247810">
    <property type="component" value="Unassembled WGS sequence"/>
</dbReference>
<feature type="domain" description="Plastocyanin-like" evidence="10">
    <location>
        <begin position="33"/>
        <end position="142"/>
    </location>
</feature>
<dbReference type="STRING" id="1448320.A0A319E2T2"/>
<evidence type="ECO:0008006" key="13">
    <source>
        <dbReference type="Google" id="ProtNLM"/>
    </source>
</evidence>
<evidence type="ECO:0000256" key="5">
    <source>
        <dbReference type="ARBA" id="ARBA00023008"/>
    </source>
</evidence>
<dbReference type="GO" id="GO:0005507">
    <property type="term" value="F:copper ion binding"/>
    <property type="evidence" value="ECO:0007669"/>
    <property type="project" value="InterPro"/>
</dbReference>
<dbReference type="Gene3D" id="2.60.40.420">
    <property type="entry name" value="Cupredoxins - blue copper proteins"/>
    <property type="match status" value="3"/>
</dbReference>
<proteinExistence type="inferred from homology"/>
<feature type="domain" description="Plastocyanin-like" evidence="9">
    <location>
        <begin position="463"/>
        <end position="580"/>
    </location>
</feature>
<dbReference type="OrthoDB" id="2121828at2759"/>
<dbReference type="CDD" id="cd13850">
    <property type="entry name" value="CuRO_1_Abr2_like"/>
    <property type="match status" value="1"/>
</dbReference>
<keyword evidence="6" id="KW-0325">Glycoprotein</keyword>
<dbReference type="PANTHER" id="PTHR11709">
    <property type="entry name" value="MULTI-COPPER OXIDASE"/>
    <property type="match status" value="1"/>
</dbReference>
<evidence type="ECO:0000256" key="1">
    <source>
        <dbReference type="ARBA" id="ARBA00010609"/>
    </source>
</evidence>
<evidence type="ECO:0000313" key="11">
    <source>
        <dbReference type="EMBL" id="PYH94878.1"/>
    </source>
</evidence>
<dbReference type="InterPro" id="IPR002355">
    <property type="entry name" value="Cu_oxidase_Cu_BS"/>
</dbReference>
<dbReference type="Pfam" id="PF07731">
    <property type="entry name" value="Cu-oxidase_2"/>
    <property type="match status" value="1"/>
</dbReference>
<evidence type="ECO:0000259" key="8">
    <source>
        <dbReference type="Pfam" id="PF00394"/>
    </source>
</evidence>
<dbReference type="InterPro" id="IPR045087">
    <property type="entry name" value="Cu-oxidase_fam"/>
</dbReference>
<feature type="signal peptide" evidence="7">
    <location>
        <begin position="1"/>
        <end position="19"/>
    </location>
</feature>
<dbReference type="Pfam" id="PF07732">
    <property type="entry name" value="Cu-oxidase_3"/>
    <property type="match status" value="1"/>
</dbReference>
<keyword evidence="5" id="KW-0186">Copper</keyword>
<keyword evidence="2" id="KW-0479">Metal-binding</keyword>
<reference evidence="11 12" key="1">
    <citation type="submission" date="2018-02" db="EMBL/GenBank/DDBJ databases">
        <title>The genomes of Aspergillus section Nigri reveals drivers in fungal speciation.</title>
        <authorList>
            <consortium name="DOE Joint Genome Institute"/>
            <person name="Vesth T.C."/>
            <person name="Nybo J."/>
            <person name="Theobald S."/>
            <person name="Brandl J."/>
            <person name="Frisvad J.C."/>
            <person name="Nielsen K.F."/>
            <person name="Lyhne E.K."/>
            <person name="Kogle M.E."/>
            <person name="Kuo A."/>
            <person name="Riley R."/>
            <person name="Clum A."/>
            <person name="Nolan M."/>
            <person name="Lipzen A."/>
            <person name="Salamov A."/>
            <person name="Henrissat B."/>
            <person name="Wiebenga A."/>
            <person name="De vries R.P."/>
            <person name="Grigoriev I.V."/>
            <person name="Mortensen U.H."/>
            <person name="Andersen M.R."/>
            <person name="Baker S.E."/>
        </authorList>
    </citation>
    <scope>NUCLEOTIDE SEQUENCE [LARGE SCALE GENOMIC DNA]</scope>
    <source>
        <strain evidence="11 12">CBS 707.79</strain>
    </source>
</reference>
<protein>
    <recommendedName>
        <fullName evidence="13">Multicopper oxidase</fullName>
    </recommendedName>
</protein>
<dbReference type="InterPro" id="IPR011707">
    <property type="entry name" value="Cu-oxidase-like_N"/>
</dbReference>
<dbReference type="SUPFAM" id="SSF49503">
    <property type="entry name" value="Cupredoxins"/>
    <property type="match status" value="3"/>
</dbReference>
<dbReference type="AlphaFoldDB" id="A0A319E2T2"/>
<organism evidence="11 12">
    <name type="scientific">Aspergillus ellipticus CBS 707.79</name>
    <dbReference type="NCBI Taxonomy" id="1448320"/>
    <lineage>
        <taxon>Eukaryota</taxon>
        <taxon>Fungi</taxon>
        <taxon>Dikarya</taxon>
        <taxon>Ascomycota</taxon>
        <taxon>Pezizomycotina</taxon>
        <taxon>Eurotiomycetes</taxon>
        <taxon>Eurotiomycetidae</taxon>
        <taxon>Eurotiales</taxon>
        <taxon>Aspergillaceae</taxon>
        <taxon>Aspergillus</taxon>
        <taxon>Aspergillus subgen. Circumdati</taxon>
    </lineage>
</organism>
<evidence type="ECO:0000313" key="12">
    <source>
        <dbReference type="Proteomes" id="UP000247810"/>
    </source>
</evidence>
<dbReference type="InterPro" id="IPR001117">
    <property type="entry name" value="Cu-oxidase_2nd"/>
</dbReference>
<dbReference type="EMBL" id="KZ825864">
    <property type="protein sequence ID" value="PYH94878.1"/>
    <property type="molecule type" value="Genomic_DNA"/>
</dbReference>
<dbReference type="PROSITE" id="PS00080">
    <property type="entry name" value="MULTICOPPER_OXIDASE2"/>
    <property type="match status" value="1"/>
</dbReference>
<evidence type="ECO:0000256" key="7">
    <source>
        <dbReference type="SAM" id="SignalP"/>
    </source>
</evidence>
<feature type="chain" id="PRO_5016416616" description="Multicopper oxidase" evidence="7">
    <location>
        <begin position="20"/>
        <end position="618"/>
    </location>
</feature>
<accession>A0A319E2T2</accession>
<keyword evidence="4" id="KW-0560">Oxidoreductase</keyword>
<dbReference type="VEuPathDB" id="FungiDB:BO71DRAFT_378813"/>
<sequence length="618" mass="68084">MYIGQALLNIIWLASCSNAALRKYNFTVHSDVRAPDGFSREVFLINGQQPGPLIEVDEGDSLEIFVKNELPVDTSLHWHGILQHGTADMDGVPGVTQYPISPGGNFTYKFSVNSQYGFFWYHTHVRAYYNDGLRGPLLIHPSPARVRPFEKLANTTHERDVLLQAERKATNILLNDWSHELSDTIYARYMETGSYPFCVDSLLANGFGRVECLPKYMLHEMSNMGTMTMSGMSPSMTMTSLTPRGCSPPMMFRKGFNSSSLPPDTCSNTSSPLLTIRTDSGGGWLALNLVNSGASSRLHVSFDAHSMFVYAADGRYVVMQEVKILEIEIGQRYSVMVRLDQKPGNYYLRFASYPDDDMMKQVVEGQAIVSYTVDDMTSSNSSMNVNVDPSTVWMLTNGSANSNASVLDAQQLFPFEPFSPPQGQPDQTYVFAINQTDIVTWVMDGTPYMDPKIPIIQGPASDEWNSNTTIHLPFNKTIDVIMKIADDSLDTMGHPMHLHGHDFWVLGSGTGSFPYKSVKDAPESLINLQNPPYRDTTNLPSGGWAAIRFISDNPGAWMFHCHIQWHMLSGMAVVFVEGDNQIPALIGQASGGSGSTTVTATTTTPTTVSANGCLASSG</sequence>
<comment type="similarity">
    <text evidence="1">Belongs to the multicopper oxidase family.</text>
</comment>
<evidence type="ECO:0000259" key="10">
    <source>
        <dbReference type="Pfam" id="PF07732"/>
    </source>
</evidence>
<evidence type="ECO:0000256" key="6">
    <source>
        <dbReference type="ARBA" id="ARBA00023180"/>
    </source>
</evidence>
<evidence type="ECO:0000256" key="3">
    <source>
        <dbReference type="ARBA" id="ARBA00022729"/>
    </source>
</evidence>
<gene>
    <name evidence="11" type="ORF">BO71DRAFT_378813</name>
</gene>
<feature type="domain" description="Plastocyanin-like" evidence="8">
    <location>
        <begin position="170"/>
        <end position="353"/>
    </location>
</feature>
<evidence type="ECO:0000256" key="2">
    <source>
        <dbReference type="ARBA" id="ARBA00022723"/>
    </source>
</evidence>
<dbReference type="PANTHER" id="PTHR11709:SF488">
    <property type="entry name" value="LACCASE-RELATED"/>
    <property type="match status" value="1"/>
</dbReference>
<dbReference type="PROSITE" id="PS00079">
    <property type="entry name" value="MULTICOPPER_OXIDASE1"/>
    <property type="match status" value="2"/>
</dbReference>
<evidence type="ECO:0000256" key="4">
    <source>
        <dbReference type="ARBA" id="ARBA00023002"/>
    </source>
</evidence>
<dbReference type="Pfam" id="PF00394">
    <property type="entry name" value="Cu-oxidase"/>
    <property type="match status" value="1"/>
</dbReference>
<evidence type="ECO:0000259" key="9">
    <source>
        <dbReference type="Pfam" id="PF07731"/>
    </source>
</evidence>
<name>A0A319E2T2_9EURO</name>
<dbReference type="InterPro" id="IPR033138">
    <property type="entry name" value="Cu_oxidase_CS"/>
</dbReference>
<dbReference type="InterPro" id="IPR008972">
    <property type="entry name" value="Cupredoxin"/>
</dbReference>